<accession>A0AA40DHG9</accession>
<dbReference type="AlphaFoldDB" id="A0AA40DHG9"/>
<feature type="compositionally biased region" description="Low complexity" evidence="1">
    <location>
        <begin position="10"/>
        <end position="32"/>
    </location>
</feature>
<evidence type="ECO:0000313" key="3">
    <source>
        <dbReference type="Proteomes" id="UP001172159"/>
    </source>
</evidence>
<dbReference type="InterPro" id="IPR021986">
    <property type="entry name" value="Spherulin4"/>
</dbReference>
<dbReference type="EMBL" id="JAUKTV010000027">
    <property type="protein sequence ID" value="KAK0701541.1"/>
    <property type="molecule type" value="Genomic_DNA"/>
</dbReference>
<organism evidence="2 3">
    <name type="scientific">Apiosordaria backusii</name>
    <dbReference type="NCBI Taxonomy" id="314023"/>
    <lineage>
        <taxon>Eukaryota</taxon>
        <taxon>Fungi</taxon>
        <taxon>Dikarya</taxon>
        <taxon>Ascomycota</taxon>
        <taxon>Pezizomycotina</taxon>
        <taxon>Sordariomycetes</taxon>
        <taxon>Sordariomycetidae</taxon>
        <taxon>Sordariales</taxon>
        <taxon>Lasiosphaeriaceae</taxon>
        <taxon>Apiosordaria</taxon>
    </lineage>
</organism>
<reference evidence="2" key="1">
    <citation type="submission" date="2023-06" db="EMBL/GenBank/DDBJ databases">
        <title>Genome-scale phylogeny and comparative genomics of the fungal order Sordariales.</title>
        <authorList>
            <consortium name="Lawrence Berkeley National Laboratory"/>
            <person name="Hensen N."/>
            <person name="Bonometti L."/>
            <person name="Westerberg I."/>
            <person name="Brannstrom I.O."/>
            <person name="Guillou S."/>
            <person name="Cros-Aarteil S."/>
            <person name="Calhoun S."/>
            <person name="Haridas S."/>
            <person name="Kuo A."/>
            <person name="Mondo S."/>
            <person name="Pangilinan J."/>
            <person name="Riley R."/>
            <person name="Labutti K."/>
            <person name="Andreopoulos B."/>
            <person name="Lipzen A."/>
            <person name="Chen C."/>
            <person name="Yanf M."/>
            <person name="Daum C."/>
            <person name="Ng V."/>
            <person name="Clum A."/>
            <person name="Steindorff A."/>
            <person name="Ohm R."/>
            <person name="Martin F."/>
            <person name="Silar P."/>
            <person name="Natvig D."/>
            <person name="Lalanne C."/>
            <person name="Gautier V."/>
            <person name="Ament-Velasquez S.L."/>
            <person name="Kruys A."/>
            <person name="Hutchinson M.I."/>
            <person name="Powell A.J."/>
            <person name="Barry K."/>
            <person name="Miller A.N."/>
            <person name="Grigoriev I.V."/>
            <person name="Debuchy R."/>
            <person name="Gladieux P."/>
            <person name="Thoren M.H."/>
            <person name="Johannesson H."/>
        </authorList>
    </citation>
    <scope>NUCLEOTIDE SEQUENCE</scope>
    <source>
        <strain evidence="2">CBS 540.89</strain>
    </source>
</reference>
<dbReference type="PANTHER" id="PTHR35040">
    <property type="match status" value="1"/>
</dbReference>
<dbReference type="Pfam" id="PF12138">
    <property type="entry name" value="Spherulin4"/>
    <property type="match status" value="1"/>
</dbReference>
<protein>
    <submittedName>
        <fullName evidence="2">Spherulation-specific family 4-domain-containing protein</fullName>
    </submittedName>
</protein>
<evidence type="ECO:0000313" key="2">
    <source>
        <dbReference type="EMBL" id="KAK0701541.1"/>
    </source>
</evidence>
<feature type="region of interest" description="Disordered" evidence="1">
    <location>
        <begin position="1"/>
        <end position="38"/>
    </location>
</feature>
<keyword evidence="3" id="KW-1185">Reference proteome</keyword>
<name>A0AA40DHG9_9PEZI</name>
<gene>
    <name evidence="2" type="ORF">B0T21DRAFT_432222</name>
</gene>
<comment type="caution">
    <text evidence="2">The sequence shown here is derived from an EMBL/GenBank/DDBJ whole genome shotgun (WGS) entry which is preliminary data.</text>
</comment>
<sequence>MGSKMTKLCSPRSRSPSRPRSPALSSSSSSSSDVVLSKTTITTTRRPFILVPLYIYPHPGAWEPLITAARGFPQQEFVVVVNPDNGPGEGERPDENYVGVLHELRGLSNIRLVGYVYCGYGRRDLGEMEVDIGKYQGWAREKLKGGCGVEIKGIFFDEAPSGAEHVEYMASASSSVRDILSPTATVVYNPGIFPDYGYYDSADYVVPFENAAGEWGGAYVRDNIKMLPRELRGRSIVIAHSCGDGEEKKRILREVKREGWGGIS</sequence>
<dbReference type="Proteomes" id="UP001172159">
    <property type="component" value="Unassembled WGS sequence"/>
</dbReference>
<evidence type="ECO:0000256" key="1">
    <source>
        <dbReference type="SAM" id="MobiDB-lite"/>
    </source>
</evidence>
<proteinExistence type="predicted"/>
<dbReference type="PANTHER" id="PTHR35040:SF9">
    <property type="entry name" value="4-LIKE CELL SURFACE PROTEIN, PUTATIVE (AFU_ORTHOLOGUE AFUA_4G14080)-RELATED"/>
    <property type="match status" value="1"/>
</dbReference>